<dbReference type="OrthoDB" id="1799076at2"/>
<dbReference type="HAMAP" id="MF_01506">
    <property type="entry name" value="Tlp"/>
    <property type="match status" value="1"/>
</dbReference>
<feature type="compositionally biased region" description="Basic and acidic residues" evidence="2">
    <location>
        <begin position="29"/>
        <end position="75"/>
    </location>
</feature>
<name>A0A3R9QKW1_9BACI</name>
<comment type="caution">
    <text evidence="3">The sequence shown here is derived from an EMBL/GenBank/DDBJ whole genome shotgun (WGS) entry which is preliminary data.</text>
</comment>
<evidence type="ECO:0000256" key="1">
    <source>
        <dbReference type="HAMAP-Rule" id="MF_01506"/>
    </source>
</evidence>
<dbReference type="RefSeq" id="WP_125556111.1">
    <property type="nucleotide sequence ID" value="NZ_RBVX01000010.1"/>
</dbReference>
<dbReference type="Proteomes" id="UP000275076">
    <property type="component" value="Unassembled WGS sequence"/>
</dbReference>
<keyword evidence="4" id="KW-1185">Reference proteome</keyword>
<dbReference type="GO" id="GO:0030435">
    <property type="term" value="P:sporulation resulting in formation of a cellular spore"/>
    <property type="evidence" value="ECO:0007669"/>
    <property type="project" value="UniProtKB-KW"/>
</dbReference>
<evidence type="ECO:0000313" key="4">
    <source>
        <dbReference type="Proteomes" id="UP000275076"/>
    </source>
</evidence>
<comment type="similarity">
    <text evidence="1">Belongs to the Tlp family.</text>
</comment>
<organism evidence="3 4">
    <name type="scientific">Salibacterium salarium</name>
    <dbReference type="NCBI Taxonomy" id="284579"/>
    <lineage>
        <taxon>Bacteria</taxon>
        <taxon>Bacillati</taxon>
        <taxon>Bacillota</taxon>
        <taxon>Bacilli</taxon>
        <taxon>Bacillales</taxon>
        <taxon>Bacillaceae</taxon>
    </lineage>
</organism>
<feature type="region of interest" description="Disordered" evidence="2">
    <location>
        <begin position="1"/>
        <end position="75"/>
    </location>
</feature>
<dbReference type="AlphaFoldDB" id="A0A3R9QKW1"/>
<dbReference type="Pfam" id="PF19824">
    <property type="entry name" value="Tlp"/>
    <property type="match status" value="1"/>
</dbReference>
<dbReference type="GO" id="GO:0030436">
    <property type="term" value="P:asexual sporulation"/>
    <property type="evidence" value="ECO:0007669"/>
    <property type="project" value="UniProtKB-UniRule"/>
</dbReference>
<dbReference type="EMBL" id="RBVX01000010">
    <property type="protein sequence ID" value="RSL33046.1"/>
    <property type="molecule type" value="Genomic_DNA"/>
</dbReference>
<keyword evidence="1" id="KW-0749">Sporulation</keyword>
<evidence type="ECO:0000313" key="3">
    <source>
        <dbReference type="EMBL" id="RSL33046.1"/>
    </source>
</evidence>
<evidence type="ECO:0000256" key="2">
    <source>
        <dbReference type="SAM" id="MobiDB-lite"/>
    </source>
</evidence>
<proteinExistence type="evidence at transcript level"/>
<comment type="subcellular location">
    <subcellularLocation>
        <location evidence="1">Spore core</location>
    </subcellularLocation>
</comment>
<accession>A0A3R9QKW1</accession>
<protein>
    <recommendedName>
        <fullName evidence="1">Small, acid-soluble spore protein Tlp</fullName>
    </recommendedName>
</protein>
<dbReference type="InterPro" id="IPR017524">
    <property type="entry name" value="SASP_thioredoxin-like"/>
</dbReference>
<reference evidence="3 4" key="1">
    <citation type="submission" date="2018-10" db="EMBL/GenBank/DDBJ databases">
        <title>Draft genome sequence of Bacillus salarius IM0101, isolated from a hypersaline soil in Inner Mongolia, China.</title>
        <authorList>
            <person name="Yamprayoonswat W."/>
            <person name="Boonvisut S."/>
            <person name="Jumpathong W."/>
            <person name="Sittihan S."/>
            <person name="Ruangsuj P."/>
            <person name="Wanthongcharoen S."/>
            <person name="Thongpramul N."/>
            <person name="Pimmason S."/>
            <person name="Yu B."/>
            <person name="Yasawong M."/>
        </authorList>
    </citation>
    <scope>NUCLEOTIDE SEQUENCE [LARGE SCALE GENOMIC DNA]</scope>
    <source>
        <strain evidence="3 4">IM0101</strain>
    </source>
</reference>
<dbReference type="NCBIfam" id="TIGR03090">
    <property type="entry name" value="SASP_tlp"/>
    <property type="match status" value="1"/>
</dbReference>
<comment type="induction">
    <text evidence="1">Expressed only in the forespore compartment of sporulating cells.</text>
</comment>
<sequence length="75" mass="8941">MEKPKPDDRSNNAERMENTIGHTLQNMNEARDFEKAHSEELSEEDKQQIEEKNQRREQSIDGLREEIKDEVNDQK</sequence>
<gene>
    <name evidence="1 3" type="primary">tlp</name>
    <name evidence="3" type="ORF">D7Z54_12095</name>
</gene>
<feature type="compositionally biased region" description="Basic and acidic residues" evidence="2">
    <location>
        <begin position="1"/>
        <end position="17"/>
    </location>
</feature>